<keyword evidence="1" id="KW-1133">Transmembrane helix</keyword>
<feature type="transmembrane region" description="Helical" evidence="1">
    <location>
        <begin position="115"/>
        <end position="137"/>
    </location>
</feature>
<feature type="transmembrane region" description="Helical" evidence="1">
    <location>
        <begin position="164"/>
        <end position="180"/>
    </location>
</feature>
<dbReference type="AlphaFoldDB" id="A0A6I8LZH4"/>
<feature type="transmembrane region" description="Helical" evidence="1">
    <location>
        <begin position="143"/>
        <end position="159"/>
    </location>
</feature>
<evidence type="ECO:0000256" key="1">
    <source>
        <dbReference type="SAM" id="Phobius"/>
    </source>
</evidence>
<name>A0A6I8LZH4_9PSEU</name>
<feature type="transmembrane region" description="Helical" evidence="1">
    <location>
        <begin position="7"/>
        <end position="27"/>
    </location>
</feature>
<dbReference type="RefSeq" id="WP_155546042.1">
    <property type="nucleotide sequence ID" value="NZ_CABVGP010000002.1"/>
</dbReference>
<organism evidence="2 3">
    <name type="scientific">Amycolatopsis camponoti</name>
    <dbReference type="NCBI Taxonomy" id="2606593"/>
    <lineage>
        <taxon>Bacteria</taxon>
        <taxon>Bacillati</taxon>
        <taxon>Actinomycetota</taxon>
        <taxon>Actinomycetes</taxon>
        <taxon>Pseudonocardiales</taxon>
        <taxon>Pseudonocardiaceae</taxon>
        <taxon>Amycolatopsis</taxon>
    </lineage>
</organism>
<accession>A0A6I8LZH4</accession>
<keyword evidence="1" id="KW-0812">Transmembrane</keyword>
<keyword evidence="1" id="KW-0472">Membrane</keyword>
<feature type="transmembrane region" description="Helical" evidence="1">
    <location>
        <begin position="186"/>
        <end position="202"/>
    </location>
</feature>
<proteinExistence type="predicted"/>
<dbReference type="Proteomes" id="UP000399805">
    <property type="component" value="Unassembled WGS sequence"/>
</dbReference>
<evidence type="ECO:0000313" key="2">
    <source>
        <dbReference type="EMBL" id="VVJ21035.1"/>
    </source>
</evidence>
<feature type="transmembrane region" description="Helical" evidence="1">
    <location>
        <begin position="82"/>
        <end position="103"/>
    </location>
</feature>
<reference evidence="2 3" key="1">
    <citation type="submission" date="2019-09" db="EMBL/GenBank/DDBJ databases">
        <authorList>
            <person name="Leyn A S."/>
        </authorList>
    </citation>
    <scope>NUCLEOTIDE SEQUENCE [LARGE SCALE GENOMIC DNA]</scope>
    <source>
        <strain evidence="2">AA231_1</strain>
    </source>
</reference>
<protein>
    <submittedName>
        <fullName evidence="2">Uncharacterized protein</fullName>
    </submittedName>
</protein>
<keyword evidence="3" id="KW-1185">Reference proteome</keyword>
<gene>
    <name evidence="2" type="ORF">AA23TX_06056</name>
</gene>
<sequence length="213" mass="21659">MGDGRRLWFPLAALGFALLVMAVVALVPATPVAGEFATVRGYELSRGVSLGTGGLGGAGMPENRLSAVAIATSTDVVPSATLGWLAGLAAVVLAVAGWYWLGLRRAGTPPRPVRFVLGTLGALVALPLLDLVGALELRLSGDVRGPLVAALGLLVLAAYERSRFVLAVAVVFALVTVLFQPPVSGALGAAGVLFAAAFAVLLRRPRDTAADAP</sequence>
<evidence type="ECO:0000313" key="3">
    <source>
        <dbReference type="Proteomes" id="UP000399805"/>
    </source>
</evidence>
<dbReference type="EMBL" id="CABVGP010000002">
    <property type="protein sequence ID" value="VVJ21035.1"/>
    <property type="molecule type" value="Genomic_DNA"/>
</dbReference>